<dbReference type="Proteomes" id="UP001174136">
    <property type="component" value="Unassembled WGS sequence"/>
</dbReference>
<name>A0AA47PDG7_MERPO</name>
<reference evidence="1" key="1">
    <citation type="journal article" date="2023" name="Front. Mar. Sci.">
        <title>A new Merluccius polli reference genome to investigate the effects of global change in West African waters.</title>
        <authorList>
            <person name="Mateo J.L."/>
            <person name="Blanco-Fernandez C."/>
            <person name="Garcia-Vazquez E."/>
            <person name="Machado-Schiaffino G."/>
        </authorList>
    </citation>
    <scope>NUCLEOTIDE SEQUENCE</scope>
    <source>
        <strain evidence="1">C29</strain>
        <tissue evidence="1">Fin</tissue>
    </source>
</reference>
<sequence>MFFGPLGCGKDFLTITLFIGDQRDRLTLNRLLFLSAPAGGAAGSQSRGRDA</sequence>
<protein>
    <submittedName>
        <fullName evidence="1">Uncharacterized protein</fullName>
    </submittedName>
</protein>
<gene>
    <name evidence="1" type="ORF">N1851_001795</name>
</gene>
<comment type="caution">
    <text evidence="1">The sequence shown here is derived from an EMBL/GenBank/DDBJ whole genome shotgun (WGS) entry which is preliminary data.</text>
</comment>
<proteinExistence type="predicted"/>
<evidence type="ECO:0000313" key="2">
    <source>
        <dbReference type="Proteomes" id="UP001174136"/>
    </source>
</evidence>
<keyword evidence="2" id="KW-1185">Reference proteome</keyword>
<dbReference type="EMBL" id="JAOPHQ010000128">
    <property type="protein sequence ID" value="KAK0155707.1"/>
    <property type="molecule type" value="Genomic_DNA"/>
</dbReference>
<evidence type="ECO:0000313" key="1">
    <source>
        <dbReference type="EMBL" id="KAK0155707.1"/>
    </source>
</evidence>
<accession>A0AA47PDG7</accession>
<dbReference type="AlphaFoldDB" id="A0AA47PDG7"/>
<organism evidence="1 2">
    <name type="scientific">Merluccius polli</name>
    <name type="common">Benguela hake</name>
    <name type="synonym">Merluccius cadenati</name>
    <dbReference type="NCBI Taxonomy" id="89951"/>
    <lineage>
        <taxon>Eukaryota</taxon>
        <taxon>Metazoa</taxon>
        <taxon>Chordata</taxon>
        <taxon>Craniata</taxon>
        <taxon>Vertebrata</taxon>
        <taxon>Euteleostomi</taxon>
        <taxon>Actinopterygii</taxon>
        <taxon>Neopterygii</taxon>
        <taxon>Teleostei</taxon>
        <taxon>Neoteleostei</taxon>
        <taxon>Acanthomorphata</taxon>
        <taxon>Zeiogadaria</taxon>
        <taxon>Gadariae</taxon>
        <taxon>Gadiformes</taxon>
        <taxon>Gadoidei</taxon>
        <taxon>Merlucciidae</taxon>
        <taxon>Merluccius</taxon>
    </lineage>
</organism>